<gene>
    <name evidence="1" type="ORF">EG359_14185</name>
</gene>
<sequence length="79" mass="8785">MVENVLALPIALPVPIALDVGIVQVEEPAVYVKVIFHQQLYHLNVAHQRNLALEASLTLIINPIVRVALQKFQSLPLKI</sequence>
<evidence type="ECO:0000313" key="1">
    <source>
        <dbReference type="EMBL" id="AZB00688.1"/>
    </source>
</evidence>
<evidence type="ECO:0000313" key="2">
    <source>
        <dbReference type="Proteomes" id="UP000279541"/>
    </source>
</evidence>
<reference evidence="1 2" key="1">
    <citation type="submission" date="2018-11" db="EMBL/GenBank/DDBJ databases">
        <title>Proposal to divide the Flavobacteriaceae and reorganize its genera based on Amino Acid Identity values calculated from whole genome sequences.</title>
        <authorList>
            <person name="Nicholson A.C."/>
            <person name="Gulvik C.A."/>
            <person name="Whitney A.M."/>
            <person name="Humrighouse B.W."/>
            <person name="Bell M."/>
            <person name="Holmes B."/>
            <person name="Steigerwalt A.G."/>
            <person name="Villarma A."/>
            <person name="Sheth M."/>
            <person name="Batra D."/>
            <person name="Pryor J."/>
            <person name="Bernardet J.-F."/>
            <person name="Hugo C."/>
            <person name="Kampfer P."/>
            <person name="Newman J."/>
            <person name="McQuiston J.R."/>
        </authorList>
    </citation>
    <scope>NUCLEOTIDE SEQUENCE [LARGE SCALE GENOMIC DNA]</scope>
    <source>
        <strain evidence="1 2">DSM 16927</strain>
    </source>
</reference>
<name>A0ABN5SCV9_9FLAO</name>
<accession>A0ABN5SCV9</accession>
<keyword evidence="2" id="KW-1185">Reference proteome</keyword>
<organism evidence="1 2">
    <name type="scientific">Chryseobacterium joostei</name>
    <dbReference type="NCBI Taxonomy" id="112234"/>
    <lineage>
        <taxon>Bacteria</taxon>
        <taxon>Pseudomonadati</taxon>
        <taxon>Bacteroidota</taxon>
        <taxon>Flavobacteriia</taxon>
        <taxon>Flavobacteriales</taxon>
        <taxon>Weeksellaceae</taxon>
        <taxon>Chryseobacterium group</taxon>
        <taxon>Chryseobacterium</taxon>
    </lineage>
</organism>
<protein>
    <submittedName>
        <fullName evidence="1">Uncharacterized protein</fullName>
    </submittedName>
</protein>
<dbReference type="Proteomes" id="UP000279541">
    <property type="component" value="Chromosome"/>
</dbReference>
<proteinExistence type="predicted"/>
<dbReference type="EMBL" id="CP033926">
    <property type="protein sequence ID" value="AZB00688.1"/>
    <property type="molecule type" value="Genomic_DNA"/>
</dbReference>